<name>A0A0G4GSW6_9ALVE</name>
<dbReference type="InterPro" id="IPR036570">
    <property type="entry name" value="HORMA_dom_sf"/>
</dbReference>
<organism evidence="3">
    <name type="scientific">Chromera velia CCMP2878</name>
    <dbReference type="NCBI Taxonomy" id="1169474"/>
    <lineage>
        <taxon>Eukaryota</taxon>
        <taxon>Sar</taxon>
        <taxon>Alveolata</taxon>
        <taxon>Colpodellida</taxon>
        <taxon>Chromeraceae</taxon>
        <taxon>Chromera</taxon>
    </lineage>
</organism>
<feature type="region of interest" description="Disordered" evidence="2">
    <location>
        <begin position="191"/>
        <end position="211"/>
    </location>
</feature>
<dbReference type="VEuPathDB" id="CryptoDB:Cvel_23251"/>
<feature type="compositionally biased region" description="Low complexity" evidence="2">
    <location>
        <begin position="372"/>
        <end position="389"/>
    </location>
</feature>
<evidence type="ECO:0000256" key="2">
    <source>
        <dbReference type="SAM" id="MobiDB-lite"/>
    </source>
</evidence>
<accession>A0A0G4GSW6</accession>
<feature type="coiled-coil region" evidence="1">
    <location>
        <begin position="1068"/>
        <end position="1095"/>
    </location>
</feature>
<dbReference type="Gene3D" id="3.30.900.10">
    <property type="entry name" value="HORMA domain"/>
    <property type="match status" value="1"/>
</dbReference>
<feature type="compositionally biased region" description="Basic and acidic residues" evidence="2">
    <location>
        <begin position="745"/>
        <end position="761"/>
    </location>
</feature>
<feature type="compositionally biased region" description="Low complexity" evidence="2">
    <location>
        <begin position="824"/>
        <end position="838"/>
    </location>
</feature>
<feature type="compositionally biased region" description="Basic and acidic residues" evidence="2">
    <location>
        <begin position="659"/>
        <end position="676"/>
    </location>
</feature>
<feature type="compositionally biased region" description="Polar residues" evidence="2">
    <location>
        <begin position="645"/>
        <end position="654"/>
    </location>
</feature>
<feature type="compositionally biased region" description="Low complexity" evidence="2">
    <location>
        <begin position="792"/>
        <end position="802"/>
    </location>
</feature>
<dbReference type="EMBL" id="CDMZ01001520">
    <property type="protein sequence ID" value="CEM33795.1"/>
    <property type="molecule type" value="Genomic_DNA"/>
</dbReference>
<protein>
    <submittedName>
        <fullName evidence="3">Uncharacterized protein</fullName>
    </submittedName>
</protein>
<feature type="compositionally biased region" description="Basic and acidic residues" evidence="2">
    <location>
        <begin position="570"/>
        <end position="621"/>
    </location>
</feature>
<evidence type="ECO:0000313" key="3">
    <source>
        <dbReference type="EMBL" id="CEM33795.1"/>
    </source>
</evidence>
<gene>
    <name evidence="3" type="ORF">Cvel_23251</name>
</gene>
<keyword evidence="1" id="KW-0175">Coiled coil</keyword>
<reference evidence="3" key="1">
    <citation type="submission" date="2014-11" db="EMBL/GenBank/DDBJ databases">
        <authorList>
            <person name="Otto D Thomas"/>
            <person name="Naeem Raeece"/>
        </authorList>
    </citation>
    <scope>NUCLEOTIDE SEQUENCE</scope>
</reference>
<feature type="compositionally biased region" description="Basic and acidic residues" evidence="2">
    <location>
        <begin position="480"/>
        <end position="502"/>
    </location>
</feature>
<feature type="compositionally biased region" description="Gly residues" evidence="2">
    <location>
        <begin position="191"/>
        <end position="200"/>
    </location>
</feature>
<dbReference type="AlphaFoldDB" id="A0A0G4GSW6"/>
<proteinExistence type="predicted"/>
<feature type="region of interest" description="Disordered" evidence="2">
    <location>
        <begin position="731"/>
        <end position="853"/>
    </location>
</feature>
<evidence type="ECO:0000256" key="1">
    <source>
        <dbReference type="SAM" id="Coils"/>
    </source>
</evidence>
<feature type="compositionally biased region" description="Low complexity" evidence="2">
    <location>
        <begin position="465"/>
        <end position="479"/>
    </location>
</feature>
<feature type="region of interest" description="Disordered" evidence="2">
    <location>
        <begin position="364"/>
        <end position="693"/>
    </location>
</feature>
<feature type="region of interest" description="Disordered" evidence="2">
    <location>
        <begin position="947"/>
        <end position="988"/>
    </location>
</feature>
<feature type="compositionally biased region" description="Basic and acidic residues" evidence="2">
    <location>
        <begin position="408"/>
        <end position="447"/>
    </location>
</feature>
<sequence>MPPADPSAGSNGLSHRQQTIVEWTTSVLDCIVSSRCASFPPVDTLHHAPDAQFREAQRFKLYVMGHSSHNDLATRVALWGKELAKIASPDRPRSARIGLEIFIPHTDADGARTEGQILVERWIIRVTPQPQQPPPNAKQFQMRLALALRQLMTYLTLLPAACHWQQRFRSQRSDRPGVSFASEGWLTSGVGAGEGGGAGDTGRSRGGRGLSPAVGAAAAGADALSCIPLLSYRVLDKPADLKELAAGFGGKDECEILEFVKELLLPSFCVYIDVCARTASSLHSRLLERHAPACPSSSSSQSGGLGTSSLPVPLFEHKPLPSMSGSFGFGSSVSGGGLGSEEVERFVRHPPEGEFALRLHGISGGESLDADSPLARSRGGPRSRSQSAESLRERSRSPSFSRSRSRGAGRERGAGRDCEQQEGERIEDSETQRESKGKESREGRKTVGVDVDMQHFSAATSPKASLRLPMSTSSSPLLTEVREDNETEKKEKEKASLEKAEKTLQLPPSTVAGRGRSRQRDSGERGGLPPRPQTPTAASSTRKGAENLAGGGIAPPGRDSSSCSGSEGGTPERRGSQERGGRDKAAVLSRDQNESMHKKEESRDRDRERIVVRGGPEKEPRLGGPFSEMVESPPPPPPHFRDETFNSLWPSSRPNVKRLLQEKEKERGDALRRSQEEGVGEIEGGGGRCWSNTGFDSLIDDETLACDPEEMNMDVEGDVSCRSSTFSFSLSISEQGGGAGAAGRSAEREERRRERELRTHSDAAVSISGGPISRGASPCLTFSPAPSPLPPNALDAAAGDPPISSPLPHMQSIPSHADSPRSPPSSLCPSPPLSARSPYAHSLDNGSTQGRRAGSASFCALPRDVILFLLIMDSLWDSATEQARMKLSQRGAETDSKTAPEGECDSAELEHETLQQAKSLIEAYVSRTLQQLEAAARQARMKSCSLSVSAASARRTSTQSRSATRRGPAGGHRRRGVGGDPPPSPPVEALVVEDSQQSSQGGALLPFSLERAENESDELSIQKAERAIRKIFMRYGWAAESRELSEAVTRETFEELLKDLHLAFPDARKQMHLEIEREEGEAREREQQAREQARAFELSCKAWEQRVAALFAVLNKPPQLRVLGRGMSEAQLAAKMDGLRRAGVLLK</sequence>
<feature type="compositionally biased region" description="Low complexity" evidence="2">
    <location>
        <begin position="949"/>
        <end position="967"/>
    </location>
</feature>